<proteinExistence type="predicted"/>
<evidence type="ECO:0000313" key="1">
    <source>
        <dbReference type="EMBL" id="KKR43661.1"/>
    </source>
</evidence>
<dbReference type="EMBL" id="LBYC01000002">
    <property type="protein sequence ID" value="KKR43661.1"/>
    <property type="molecule type" value="Genomic_DNA"/>
</dbReference>
<dbReference type="InterPro" id="IPR025518">
    <property type="entry name" value="DUF4406"/>
</dbReference>
<reference evidence="1 2" key="1">
    <citation type="journal article" date="2015" name="Nature">
        <title>rRNA introns, odd ribosomes, and small enigmatic genomes across a large radiation of phyla.</title>
        <authorList>
            <person name="Brown C.T."/>
            <person name="Hug L.A."/>
            <person name="Thomas B.C."/>
            <person name="Sharon I."/>
            <person name="Castelle C.J."/>
            <person name="Singh A."/>
            <person name="Wilkins M.J."/>
            <person name="Williams K.H."/>
            <person name="Banfield J.F."/>
        </authorList>
    </citation>
    <scope>NUCLEOTIDE SEQUENCE [LARGE SCALE GENOMIC DNA]</scope>
</reference>
<dbReference type="SUPFAM" id="SSF52309">
    <property type="entry name" value="N-(deoxy)ribosyltransferase-like"/>
    <property type="match status" value="1"/>
</dbReference>
<gene>
    <name evidence="1" type="ORF">UT78_C0002G0011</name>
</gene>
<dbReference type="Proteomes" id="UP000034301">
    <property type="component" value="Unassembled WGS sequence"/>
</dbReference>
<protein>
    <submittedName>
        <fullName evidence="1">Uncharacterized protein</fullName>
    </submittedName>
</protein>
<dbReference type="Pfam" id="PF14359">
    <property type="entry name" value="DUF4406"/>
    <property type="match status" value="1"/>
</dbReference>
<accession>A0A0G0R1T2</accession>
<sequence>MELSKKTKEYWEDRDWKDLEKVESAADLYAIAERIIAHMEKPLVQVCGPVGTGGLGSVEKNLEVFNDTIIQLQGKRLNVFDQMPFEDQMQNLKKKFSTEKVVNDILNDFYLPIFKSGAISAFYFMPNWQTSFGARWEHEEAKKLGIKIVYL</sequence>
<name>A0A0G0R1T2_9BACT</name>
<organism evidence="1 2">
    <name type="scientific">Candidatus Nomurabacteria bacterium GW2011_GWF2_40_12</name>
    <dbReference type="NCBI Taxonomy" id="1618776"/>
    <lineage>
        <taxon>Bacteria</taxon>
        <taxon>Candidatus Nomuraibacteriota</taxon>
    </lineage>
</organism>
<dbReference type="AlphaFoldDB" id="A0A0G0R1T2"/>
<evidence type="ECO:0000313" key="2">
    <source>
        <dbReference type="Proteomes" id="UP000034301"/>
    </source>
</evidence>
<comment type="caution">
    <text evidence="1">The sequence shown here is derived from an EMBL/GenBank/DDBJ whole genome shotgun (WGS) entry which is preliminary data.</text>
</comment>